<dbReference type="AlphaFoldDB" id="A0A250KU83"/>
<organism evidence="2 3">
    <name type="scientific">Methylocaldum marinum</name>
    <dbReference type="NCBI Taxonomy" id="1432792"/>
    <lineage>
        <taxon>Bacteria</taxon>
        <taxon>Pseudomonadati</taxon>
        <taxon>Pseudomonadota</taxon>
        <taxon>Gammaproteobacteria</taxon>
        <taxon>Methylococcales</taxon>
        <taxon>Methylococcaceae</taxon>
        <taxon>Methylocaldum</taxon>
    </lineage>
</organism>
<reference evidence="2 3" key="1">
    <citation type="submission" date="2016-12" db="EMBL/GenBank/DDBJ databases">
        <title>Genome sequencing of Methylocaldum marinum.</title>
        <authorList>
            <person name="Takeuchi M."/>
            <person name="Kamagata Y."/>
            <person name="Hiraoka S."/>
            <person name="Oshima K."/>
            <person name="Hattori M."/>
            <person name="Iwasaki W."/>
        </authorList>
    </citation>
    <scope>NUCLEOTIDE SEQUENCE [LARGE SCALE GENOMIC DNA]</scope>
    <source>
        <strain evidence="2 3">S8</strain>
    </source>
</reference>
<dbReference type="InterPro" id="IPR053728">
    <property type="entry name" value="Alginate_Permeability_Chnl"/>
</dbReference>
<protein>
    <recommendedName>
        <fullName evidence="1">Alginate export domain-containing protein</fullName>
    </recommendedName>
</protein>
<gene>
    <name evidence="2" type="ORF">sS8_3121</name>
</gene>
<evidence type="ECO:0000313" key="2">
    <source>
        <dbReference type="EMBL" id="BBA35064.1"/>
    </source>
</evidence>
<sequence length="488" mass="56361">MTIKKAALAVACNDLFPINFGRMSLLGAFMMGLSAAPPSLADSKDNDSSTHNYFVEARSYRTQPYGDPPTYSRNLSKTGIAPAKDIDWLDVGLDFRMRYEYRENDFRRPANADPDEPILLRTRAFLGVKNILDPFRFALEFEDARLYNSNFVRADSEVNEFELIQGFAELYFENALGSHRPLRVRAGRQALELVDKRLIANNQFRNTTNNFEGFRVTLGQQTNDWDLDLLAYKPVQRLKYDFDEPIEQQWLYGAVAGWRRWSPFVTLQPYYLGYKVDNKNGATDQNIHSTALRGYGLIGNTGFDYDFDVVYQFGRSNGNQQHDAWASVVELGYTFAGSPWKPRISALYGYGTGDRNPNDKVNNRFNSLFGFNQPWSRNDYFSWDNVSAPKLRLEFTPYKGVRIDTAYNAYWLASDRDSWRRVNLRDRTGRSGDFLGHEFDIRVRYRPIPRVETELSYARFTPGEFPKNLGKALPSNFFYFQVSLNAFE</sequence>
<dbReference type="EMBL" id="AP017928">
    <property type="protein sequence ID" value="BBA35064.1"/>
    <property type="molecule type" value="Genomic_DNA"/>
</dbReference>
<proteinExistence type="predicted"/>
<evidence type="ECO:0000313" key="3">
    <source>
        <dbReference type="Proteomes" id="UP000266313"/>
    </source>
</evidence>
<dbReference type="Gene3D" id="2.40.160.100">
    <property type="match status" value="1"/>
</dbReference>
<dbReference type="KEGG" id="mmai:sS8_3121"/>
<dbReference type="InterPro" id="IPR025388">
    <property type="entry name" value="Alginate_export_dom"/>
</dbReference>
<keyword evidence="3" id="KW-1185">Reference proteome</keyword>
<dbReference type="RefSeq" id="WP_232020326.1">
    <property type="nucleotide sequence ID" value="NZ_AP017928.1"/>
</dbReference>
<name>A0A250KU83_9GAMM</name>
<evidence type="ECO:0000259" key="1">
    <source>
        <dbReference type="Pfam" id="PF13372"/>
    </source>
</evidence>
<dbReference type="Pfam" id="PF13372">
    <property type="entry name" value="Alginate_exp"/>
    <property type="match status" value="1"/>
</dbReference>
<accession>A0A250KU83</accession>
<dbReference type="Proteomes" id="UP000266313">
    <property type="component" value="Chromosome"/>
</dbReference>
<feature type="domain" description="Alginate export" evidence="1">
    <location>
        <begin position="88"/>
        <end position="471"/>
    </location>
</feature>